<reference evidence="1 2" key="1">
    <citation type="submission" date="2022-09" db="EMBL/GenBank/DDBJ databases">
        <title>Chelativorans salina sp. nov., a novel slightly halophilic bacterium isolated from a saline lake sediment enrichment.</title>
        <authorList>
            <person name="Gao L."/>
            <person name="Fang B.-Z."/>
            <person name="Li W.-J."/>
        </authorList>
    </citation>
    <scope>NUCLEOTIDE SEQUENCE [LARGE SCALE GENOMIC DNA]</scope>
    <source>
        <strain evidence="1 2">EGI FJ00035</strain>
    </source>
</reference>
<protein>
    <submittedName>
        <fullName evidence="1">Uncharacterized protein</fullName>
    </submittedName>
</protein>
<dbReference type="EMBL" id="JAOCZP010000003">
    <property type="protein sequence ID" value="MCT7375462.1"/>
    <property type="molecule type" value="Genomic_DNA"/>
</dbReference>
<sequence length="73" mass="8146">MAEENTKRSAVVRVYCDDTKDDLLAEMPITDLGIQTGGATQPTSDEGLIRIAKLQVRNTRSEDPESLYYEVAR</sequence>
<organism evidence="1 2">
    <name type="scientific">Chelativorans salis</name>
    <dbReference type="NCBI Taxonomy" id="2978478"/>
    <lineage>
        <taxon>Bacteria</taxon>
        <taxon>Pseudomonadati</taxon>
        <taxon>Pseudomonadota</taxon>
        <taxon>Alphaproteobacteria</taxon>
        <taxon>Hyphomicrobiales</taxon>
        <taxon>Phyllobacteriaceae</taxon>
        <taxon>Chelativorans</taxon>
    </lineage>
</organism>
<evidence type="ECO:0000313" key="1">
    <source>
        <dbReference type="EMBL" id="MCT7375462.1"/>
    </source>
</evidence>
<accession>A0ABT2LNN8</accession>
<gene>
    <name evidence="1" type="ORF">N5A92_10510</name>
</gene>
<comment type="caution">
    <text evidence="1">The sequence shown here is derived from an EMBL/GenBank/DDBJ whole genome shotgun (WGS) entry which is preliminary data.</text>
</comment>
<dbReference type="RefSeq" id="WP_260902485.1">
    <property type="nucleotide sequence ID" value="NZ_JAOCZP010000003.1"/>
</dbReference>
<name>A0ABT2LNN8_9HYPH</name>
<proteinExistence type="predicted"/>
<dbReference type="Proteomes" id="UP001320831">
    <property type="component" value="Unassembled WGS sequence"/>
</dbReference>
<keyword evidence="2" id="KW-1185">Reference proteome</keyword>
<evidence type="ECO:0000313" key="2">
    <source>
        <dbReference type="Proteomes" id="UP001320831"/>
    </source>
</evidence>